<accession>E7C2G2</accession>
<organism evidence="2">
    <name type="scientific">uncultured myxobacterium HF0130_06F04</name>
    <dbReference type="NCBI Taxonomy" id="723555"/>
    <lineage>
        <taxon>Bacteria</taxon>
        <taxon>Pseudomonadati</taxon>
        <taxon>Myxococcota</taxon>
        <taxon>Myxococcia</taxon>
        <taxon>Myxococcales</taxon>
        <taxon>environmental samples</taxon>
    </lineage>
</organism>
<evidence type="ECO:0000313" key="2">
    <source>
        <dbReference type="EMBL" id="ADI21636.1"/>
    </source>
</evidence>
<dbReference type="AlphaFoldDB" id="E7C2G2"/>
<name>E7C2G2_9BACT</name>
<sequence length="357" mass="38858">MSVEALRDSLPEEHRALLDPEGPVPPRMMAARGLSPLPPREMVVVLSGLALDENEQLALNAKTSLEKLPETILGPVLDADLPAEALSIVTPFLISRAGLLEKVLLNRATPDDAIASVASDVSEHLAEIIISNQERCLRSKSIVGAIRRNGALPRASLDRLFDFLVRSGVIYEEMPEFSQAIVRLSPSEMDSMAGQVELPEVIGEFVGDEAADASELVEEQAREPMLKLISQLTAAQKVALAIRGNREARNILIRDSNRIVATAAIRNPRITDAEVLAAAQNRTMCDEVIRLIAMNKEMIRAYPVKLALVQNPKTPLPTAMRFLSILRASDLKNVAKSKGVPQALANQAKRLSAKKGR</sequence>
<feature type="compositionally biased region" description="Basic and acidic residues" evidence="1">
    <location>
        <begin position="1"/>
        <end position="18"/>
    </location>
</feature>
<proteinExistence type="predicted"/>
<reference evidence="2" key="1">
    <citation type="submission" date="2010-01" db="EMBL/GenBank/DDBJ databases">
        <title>Genome fragments of uncultured bacteria from the North Pacific subtropical Gyre.</title>
        <authorList>
            <person name="Pham V.D."/>
            <person name="Delong E.F."/>
        </authorList>
    </citation>
    <scope>NUCLEOTIDE SEQUENCE</scope>
</reference>
<feature type="region of interest" description="Disordered" evidence="1">
    <location>
        <begin position="1"/>
        <end position="24"/>
    </location>
</feature>
<evidence type="ECO:0000256" key="1">
    <source>
        <dbReference type="SAM" id="MobiDB-lite"/>
    </source>
</evidence>
<dbReference type="EMBL" id="GU567961">
    <property type="protein sequence ID" value="ADI21636.1"/>
    <property type="molecule type" value="Genomic_DNA"/>
</dbReference>
<protein>
    <submittedName>
        <fullName evidence="2">Uncharacterized protein</fullName>
    </submittedName>
</protein>